<feature type="domain" description="Reverse transcriptase" evidence="1">
    <location>
        <begin position="432"/>
        <end position="717"/>
    </location>
</feature>
<sequence>MCLTETWQKPDVFSTLNETCPNGFCYLQRARTSGRGGGLAVIHRSDLYISSLPLPELSSFECLAFKCKPSFHMTILLIYRPPKPNPVFITEMYNLLSIFCTTSANLVILGDMNLHVDSPSCHSAAEFLQLLDCFNLTQLVDVPTHTKGHTLDLVITDSVPLSKPQAYDLGVSDHKIIYMEVLSPSPLTRPQHQIRFRNLKNINPASMFLDLQHLLSVNFSTASDAVDFYNKTLSNILDHHAPTKTRLVSFSRTAPWYNSQLRKMKTAGRVLERRFKATGLTIHRLAYREHQKAYSKSLREARSLHFSKIINNNPGHSKQLFSTVNHLLNPQPPLRTEITEEYCNKFMVFFKNKIDSIRSGLSGSSTLPAVTTEPQTVISHPLNSFPYVGLPEVENIIRRMKPSTCTLDPLPTPLVKDNLSAISPLITTVINLSLQTGFVPAALKSAIIRPRLKKPTLDPEVFANYRPISNLPFLSKALEKVVAANLQDHLKNNNIFEKFQSGFRSAHSTETALVRVTNNLLMAADSGSPSLLVLLDLSAAFDTVDHTILLNRLHHSIGLNDTALNWFHSYLTDRTEYISFGNAKSQTNTVTCGVPQGSVLGPILFNLYILPLGRVINRHGISFHCYADDTQLYIKTGTHPTRNSPSPPSAALLSLSACLEEIKAWMNLNFLHLNSSKTEAIIVGTPNQIQASPITSLTLSGHDIPISSSVTNLGVRFDPHLTFETHIKHLCKISFYHLRNIAKLRPNLTLPDCEKLVHAFVSSRLDYCNALLIGTHSKHLHQLQLVQNSAARILMRVRKSEHITPILHSLHWLPISTRIKYKISLLTHQCIYGNAPTYLKDLLIPQTPTRSLRSKNLNKLFCPRTKLSTMGDRAFCAAAPRLWNSLPDHLRSPQTIESFKKGLKTFLFSTSYLT</sequence>
<name>A0A4U5TVH5_COLLU</name>
<keyword evidence="2" id="KW-0548">Nucleotidyltransferase</keyword>
<dbReference type="GO" id="GO:0003964">
    <property type="term" value="F:RNA-directed DNA polymerase activity"/>
    <property type="evidence" value="ECO:0007669"/>
    <property type="project" value="UniProtKB-KW"/>
</dbReference>
<reference evidence="2 3" key="1">
    <citation type="submission" date="2019-01" db="EMBL/GenBank/DDBJ databases">
        <title>Genome Assembly of Collichthys lucidus.</title>
        <authorList>
            <person name="Cai M."/>
            <person name="Xiao S."/>
        </authorList>
    </citation>
    <scope>NUCLEOTIDE SEQUENCE [LARGE SCALE GENOMIC DNA]</scope>
    <source>
        <strain evidence="2">JT15FE1705JMU</strain>
        <tissue evidence="2">Muscle</tissue>
    </source>
</reference>
<dbReference type="Pfam" id="PF00078">
    <property type="entry name" value="RVT_1"/>
    <property type="match status" value="1"/>
</dbReference>
<dbReference type="SUPFAM" id="SSF56672">
    <property type="entry name" value="DNA/RNA polymerases"/>
    <property type="match status" value="1"/>
</dbReference>
<keyword evidence="3" id="KW-1185">Reference proteome</keyword>
<dbReference type="CDD" id="cd01650">
    <property type="entry name" value="RT_nLTR_like"/>
    <property type="match status" value="1"/>
</dbReference>
<dbReference type="PROSITE" id="PS50878">
    <property type="entry name" value="RT_POL"/>
    <property type="match status" value="1"/>
</dbReference>
<gene>
    <name evidence="2" type="ORF">D9C73_028124</name>
</gene>
<organism evidence="2 3">
    <name type="scientific">Collichthys lucidus</name>
    <name type="common">Big head croaker</name>
    <name type="synonym">Sciaena lucida</name>
    <dbReference type="NCBI Taxonomy" id="240159"/>
    <lineage>
        <taxon>Eukaryota</taxon>
        <taxon>Metazoa</taxon>
        <taxon>Chordata</taxon>
        <taxon>Craniata</taxon>
        <taxon>Vertebrata</taxon>
        <taxon>Euteleostomi</taxon>
        <taxon>Actinopterygii</taxon>
        <taxon>Neopterygii</taxon>
        <taxon>Teleostei</taxon>
        <taxon>Neoteleostei</taxon>
        <taxon>Acanthomorphata</taxon>
        <taxon>Eupercaria</taxon>
        <taxon>Sciaenidae</taxon>
        <taxon>Collichthys</taxon>
    </lineage>
</organism>
<dbReference type="AlphaFoldDB" id="A0A4U5TVH5"/>
<dbReference type="Gene3D" id="3.60.10.10">
    <property type="entry name" value="Endonuclease/exonuclease/phosphatase"/>
    <property type="match status" value="1"/>
</dbReference>
<evidence type="ECO:0000259" key="1">
    <source>
        <dbReference type="PROSITE" id="PS50878"/>
    </source>
</evidence>
<dbReference type="SUPFAM" id="SSF56219">
    <property type="entry name" value="DNase I-like"/>
    <property type="match status" value="1"/>
</dbReference>
<dbReference type="InterPro" id="IPR043502">
    <property type="entry name" value="DNA/RNA_pol_sf"/>
</dbReference>
<dbReference type="InterPro" id="IPR000477">
    <property type="entry name" value="RT_dom"/>
</dbReference>
<dbReference type="PANTHER" id="PTHR33332">
    <property type="entry name" value="REVERSE TRANSCRIPTASE DOMAIN-CONTAINING PROTEIN"/>
    <property type="match status" value="1"/>
</dbReference>
<protein>
    <submittedName>
        <fullName evidence="2">Putative RNA-directed DNA polymerase from transposon BS</fullName>
    </submittedName>
</protein>
<dbReference type="InterPro" id="IPR036691">
    <property type="entry name" value="Endo/exonu/phosph_ase_sf"/>
</dbReference>
<keyword evidence="2" id="KW-0808">Transferase</keyword>
<dbReference type="InterPro" id="IPR005135">
    <property type="entry name" value="Endo/exonuclease/phosphatase"/>
</dbReference>
<keyword evidence="2" id="KW-0695">RNA-directed DNA polymerase</keyword>
<proteinExistence type="predicted"/>
<evidence type="ECO:0000313" key="2">
    <source>
        <dbReference type="EMBL" id="TKS65158.1"/>
    </source>
</evidence>
<dbReference type="EMBL" id="ML240474">
    <property type="protein sequence ID" value="TKS65158.1"/>
    <property type="molecule type" value="Genomic_DNA"/>
</dbReference>
<dbReference type="Pfam" id="PF14529">
    <property type="entry name" value="Exo_endo_phos_2"/>
    <property type="match status" value="1"/>
</dbReference>
<accession>A0A4U5TVH5</accession>
<dbReference type="Proteomes" id="UP000298787">
    <property type="component" value="Unassembled WGS sequence"/>
</dbReference>
<evidence type="ECO:0000313" key="3">
    <source>
        <dbReference type="Proteomes" id="UP000298787"/>
    </source>
</evidence>
<dbReference type="STRING" id="240159.A0A4U5TVH5"/>